<accession>A0A6L9U707</accession>
<dbReference type="Gene3D" id="2.60.120.1440">
    <property type="match status" value="1"/>
</dbReference>
<dbReference type="PANTHER" id="PTHR30273:SF2">
    <property type="entry name" value="PROTEIN FECR"/>
    <property type="match status" value="1"/>
</dbReference>
<feature type="domain" description="FecR N-terminal" evidence="2">
    <location>
        <begin position="12"/>
        <end position="51"/>
    </location>
</feature>
<dbReference type="Pfam" id="PF16220">
    <property type="entry name" value="DUF4880"/>
    <property type="match status" value="1"/>
</dbReference>
<dbReference type="InterPro" id="IPR006860">
    <property type="entry name" value="FecR"/>
</dbReference>
<feature type="domain" description="FecR protein" evidence="1">
    <location>
        <begin position="113"/>
        <end position="204"/>
    </location>
</feature>
<reference evidence="3 4" key="1">
    <citation type="submission" date="2019-12" db="EMBL/GenBank/DDBJ databases">
        <title>Rhizobium genotypes associated with high levels of biological nitrogen fixation by grain legumes in a temperate-maritime cropping system.</title>
        <authorList>
            <person name="Maluk M."/>
            <person name="Francesc Ferrando Molina F."/>
            <person name="Lopez Del Egido L."/>
            <person name="Lafos M."/>
            <person name="Langarica-Fuentes A."/>
            <person name="Gebre Yohannes G."/>
            <person name="Young M.W."/>
            <person name="Martin P."/>
            <person name="Gantlett R."/>
            <person name="Kenicer G."/>
            <person name="Hawes C."/>
            <person name="Begg G.S."/>
            <person name="Quilliam R.S."/>
            <person name="Squire G.R."/>
            <person name="Poole P.S."/>
            <person name="Young P.W."/>
            <person name="Iannetta P.M."/>
            <person name="James E.K."/>
        </authorList>
    </citation>
    <scope>NUCLEOTIDE SEQUENCE [LARGE SCALE GENOMIC DNA]</scope>
    <source>
        <strain evidence="3 4">JHI1118</strain>
    </source>
</reference>
<protein>
    <submittedName>
        <fullName evidence="3">DUF4880 domain-containing protein</fullName>
    </submittedName>
</protein>
<dbReference type="InterPro" id="IPR012373">
    <property type="entry name" value="Ferrdict_sens_TM"/>
</dbReference>
<dbReference type="Gene3D" id="3.55.50.30">
    <property type="match status" value="1"/>
</dbReference>
<dbReference type="Proteomes" id="UP000483035">
    <property type="component" value="Unassembled WGS sequence"/>
</dbReference>
<dbReference type="InterPro" id="IPR032623">
    <property type="entry name" value="FecR_N"/>
</dbReference>
<dbReference type="AlphaFoldDB" id="A0A6L9U707"/>
<sequence length="317" mass="34739">MTSDEPTEEQRDQAALWLAKRTGGSFGASDARKLDDWLNADRRHRRAFDDLRVLYAQLELPAQRLAARTMFRRKLALGLRPRLGWLIPPAAAIAVFLGFCWLNPSLVENWQADIVTHQEIVSDITLPDGSLARLGADTAVGLDFRDGRRRVRLLRGEAYFEVRHGVPGTFTVITRGDEVRDIGTKFNVDMGIAETDVVVSEGAVAVIGSNDSVPVILREGNETTLAGGRVGKIAPTDTSLALSWMSGRLVVQGARVADVVRALERHSPRPIVVRGRLADRRISGTFPLTDVDASLETIAQAVNATLTRVPSLLTVLY</sequence>
<gene>
    <name evidence="3" type="ORF">GR212_19100</name>
</gene>
<comment type="caution">
    <text evidence="3">The sequence shown here is derived from an EMBL/GenBank/DDBJ whole genome shotgun (WGS) entry which is preliminary data.</text>
</comment>
<dbReference type="Pfam" id="PF04773">
    <property type="entry name" value="FecR"/>
    <property type="match status" value="1"/>
</dbReference>
<evidence type="ECO:0000313" key="4">
    <source>
        <dbReference type="Proteomes" id="UP000483035"/>
    </source>
</evidence>
<evidence type="ECO:0000259" key="2">
    <source>
        <dbReference type="Pfam" id="PF16220"/>
    </source>
</evidence>
<organism evidence="3 4">
    <name type="scientific">Rhizobium lusitanum</name>
    <dbReference type="NCBI Taxonomy" id="293958"/>
    <lineage>
        <taxon>Bacteria</taxon>
        <taxon>Pseudomonadati</taxon>
        <taxon>Pseudomonadota</taxon>
        <taxon>Alphaproteobacteria</taxon>
        <taxon>Hyphomicrobiales</taxon>
        <taxon>Rhizobiaceae</taxon>
        <taxon>Rhizobium/Agrobacterium group</taxon>
        <taxon>Rhizobium</taxon>
    </lineage>
</organism>
<dbReference type="RefSeq" id="WP_163988294.1">
    <property type="nucleotide sequence ID" value="NZ_WUEY01000008.1"/>
</dbReference>
<dbReference type="GO" id="GO:0016989">
    <property type="term" value="F:sigma factor antagonist activity"/>
    <property type="evidence" value="ECO:0007669"/>
    <property type="project" value="TreeGrafter"/>
</dbReference>
<evidence type="ECO:0000259" key="1">
    <source>
        <dbReference type="Pfam" id="PF04773"/>
    </source>
</evidence>
<evidence type="ECO:0000313" key="3">
    <source>
        <dbReference type="EMBL" id="NEI71695.1"/>
    </source>
</evidence>
<proteinExistence type="predicted"/>
<dbReference type="PIRSF" id="PIRSF018266">
    <property type="entry name" value="FecR"/>
    <property type="match status" value="1"/>
</dbReference>
<dbReference type="PANTHER" id="PTHR30273">
    <property type="entry name" value="PERIPLASMIC SIGNAL SENSOR AND SIGMA FACTOR ACTIVATOR FECR-RELATED"/>
    <property type="match status" value="1"/>
</dbReference>
<dbReference type="EMBL" id="WUEY01000008">
    <property type="protein sequence ID" value="NEI71695.1"/>
    <property type="molecule type" value="Genomic_DNA"/>
</dbReference>
<name>A0A6L9U707_9HYPH</name>